<dbReference type="InParanoid" id="A0A7J7C121"/>
<evidence type="ECO:0000256" key="2">
    <source>
        <dbReference type="SAM" id="Phobius"/>
    </source>
</evidence>
<keyword evidence="4" id="KW-1185">Reference proteome</keyword>
<proteinExistence type="predicted"/>
<feature type="region of interest" description="Disordered" evidence="1">
    <location>
        <begin position="1"/>
        <end position="28"/>
    </location>
</feature>
<evidence type="ECO:0000256" key="1">
    <source>
        <dbReference type="SAM" id="MobiDB-lite"/>
    </source>
</evidence>
<dbReference type="PANTHER" id="PTHR33430:SF1">
    <property type="entry name" value="PGG DOMAIN-CONTAINING PROTEIN"/>
    <property type="match status" value="1"/>
</dbReference>
<evidence type="ECO:0000313" key="4">
    <source>
        <dbReference type="Proteomes" id="UP000593562"/>
    </source>
</evidence>
<protein>
    <submittedName>
        <fullName evidence="3">Uncharacterized protein</fullName>
    </submittedName>
</protein>
<dbReference type="Proteomes" id="UP000593562">
    <property type="component" value="Unassembled WGS sequence"/>
</dbReference>
<organism evidence="3 4">
    <name type="scientific">Tripterygium wilfordii</name>
    <name type="common">Thunder God vine</name>
    <dbReference type="NCBI Taxonomy" id="458696"/>
    <lineage>
        <taxon>Eukaryota</taxon>
        <taxon>Viridiplantae</taxon>
        <taxon>Streptophyta</taxon>
        <taxon>Embryophyta</taxon>
        <taxon>Tracheophyta</taxon>
        <taxon>Spermatophyta</taxon>
        <taxon>Magnoliopsida</taxon>
        <taxon>eudicotyledons</taxon>
        <taxon>Gunneridae</taxon>
        <taxon>Pentapetalae</taxon>
        <taxon>rosids</taxon>
        <taxon>fabids</taxon>
        <taxon>Celastrales</taxon>
        <taxon>Celastraceae</taxon>
        <taxon>Tripterygium</taxon>
    </lineage>
</organism>
<sequence length="202" mass="22286">MPDVESGLKAPLVPKNEEEKKREERERKEKEIIEIHEKALDDLVSVNSLLAIAVFVGISLASPDQHGLENRPECDADPGLEMRLVLFEVVSFGLFILSTLVAKATKVHINIHRKEEFSGTRRRYKYARGCLLLLSAIASFVGVVFLTLSMVDVIQIKIGKLSCGSQYAFLSVASLCGITIVAMLVYSVTAGHAIYLSITYGF</sequence>
<feature type="transmembrane region" description="Helical" evidence="2">
    <location>
        <begin position="168"/>
        <end position="196"/>
    </location>
</feature>
<accession>A0A7J7C121</accession>
<dbReference type="AlphaFoldDB" id="A0A7J7C121"/>
<feature type="transmembrane region" description="Helical" evidence="2">
    <location>
        <begin position="82"/>
        <end position="105"/>
    </location>
</feature>
<dbReference type="PANTHER" id="PTHR33430">
    <property type="entry name" value="MATERNAL EFFECT EMBRYO ARREST PROTEIN"/>
    <property type="match status" value="1"/>
</dbReference>
<feature type="compositionally biased region" description="Basic and acidic residues" evidence="1">
    <location>
        <begin position="15"/>
        <end position="28"/>
    </location>
</feature>
<dbReference type="EMBL" id="JAAARO010000022">
    <property type="protein sequence ID" value="KAF5727811.1"/>
    <property type="molecule type" value="Genomic_DNA"/>
</dbReference>
<name>A0A7J7C121_TRIWF</name>
<feature type="transmembrane region" description="Helical" evidence="2">
    <location>
        <begin position="43"/>
        <end position="62"/>
    </location>
</feature>
<keyword evidence="2" id="KW-0472">Membrane</keyword>
<comment type="caution">
    <text evidence="3">The sequence shown here is derived from an EMBL/GenBank/DDBJ whole genome shotgun (WGS) entry which is preliminary data.</text>
</comment>
<gene>
    <name evidence="3" type="ORF">HS088_TW22G01508</name>
</gene>
<keyword evidence="2" id="KW-0812">Transmembrane</keyword>
<feature type="transmembrane region" description="Helical" evidence="2">
    <location>
        <begin position="126"/>
        <end position="148"/>
    </location>
</feature>
<keyword evidence="2" id="KW-1133">Transmembrane helix</keyword>
<reference evidence="3 4" key="1">
    <citation type="journal article" date="2020" name="Nat. Commun.">
        <title>Genome of Tripterygium wilfordii and identification of cytochrome P450 involved in triptolide biosynthesis.</title>
        <authorList>
            <person name="Tu L."/>
            <person name="Su P."/>
            <person name="Zhang Z."/>
            <person name="Gao L."/>
            <person name="Wang J."/>
            <person name="Hu T."/>
            <person name="Zhou J."/>
            <person name="Zhang Y."/>
            <person name="Zhao Y."/>
            <person name="Liu Y."/>
            <person name="Song Y."/>
            <person name="Tong Y."/>
            <person name="Lu Y."/>
            <person name="Yang J."/>
            <person name="Xu C."/>
            <person name="Jia M."/>
            <person name="Peters R.J."/>
            <person name="Huang L."/>
            <person name="Gao W."/>
        </authorList>
    </citation>
    <scope>NUCLEOTIDE SEQUENCE [LARGE SCALE GENOMIC DNA]</scope>
    <source>
        <strain evidence="4">cv. XIE 37</strain>
        <tissue evidence="3">Leaf</tissue>
    </source>
</reference>
<evidence type="ECO:0000313" key="3">
    <source>
        <dbReference type="EMBL" id="KAF5727811.1"/>
    </source>
</evidence>